<accession>A0A1E1XPR5</accession>
<sequence length="266" mass="30852">LFNLYVNDVYGIAPSATFVNYADDTSVFFTGESSDQLIAAANVALAKLDEWTQKNSLKINADKTKAVLYHTRNKNIDTENTITLRSTPVEMVSSFKTLGVIFQNTMSWDAHIDYITKKLSQIVGIVSRNRHVFPRHILMLIYNGIFSPRLNYCHLVWASTTKSNIDRVLILQKKFLRAVENVPMHYHTHELFKKYNVIPVTKSYDYRLCKLFKQETKRNNCTIQNIAHIENNVDSYQTRHFEPWKVNTSRTTCGLQMLQNKLPRLL</sequence>
<feature type="domain" description="Reverse transcriptase" evidence="1">
    <location>
        <begin position="1"/>
        <end position="102"/>
    </location>
</feature>
<dbReference type="EMBL" id="GFAA01002395">
    <property type="protein sequence ID" value="JAU01040.1"/>
    <property type="molecule type" value="mRNA"/>
</dbReference>
<dbReference type="PANTHER" id="PTHR33332">
    <property type="entry name" value="REVERSE TRANSCRIPTASE DOMAIN-CONTAINING PROTEIN"/>
    <property type="match status" value="1"/>
</dbReference>
<evidence type="ECO:0000313" key="2">
    <source>
        <dbReference type="EMBL" id="JAU01040.1"/>
    </source>
</evidence>
<reference evidence="2" key="1">
    <citation type="submission" date="2016-09" db="EMBL/GenBank/DDBJ databases">
        <authorList>
            <person name="Capua I."/>
            <person name="De Benedictis P."/>
            <person name="Joannis T."/>
            <person name="Lombin L.H."/>
            <person name="Cattoli G."/>
        </authorList>
    </citation>
    <scope>NUCLEOTIDE SEQUENCE</scope>
</reference>
<name>A0A1E1XPR5_AMBSC</name>
<feature type="non-terminal residue" evidence="2">
    <location>
        <position position="1"/>
    </location>
</feature>
<dbReference type="Pfam" id="PF00078">
    <property type="entry name" value="RVT_1"/>
    <property type="match status" value="1"/>
</dbReference>
<dbReference type="PROSITE" id="PS50878">
    <property type="entry name" value="RT_POL"/>
    <property type="match status" value="1"/>
</dbReference>
<feature type="non-terminal residue" evidence="2">
    <location>
        <position position="266"/>
    </location>
</feature>
<protein>
    <submittedName>
        <fullName evidence="2">Putative l2b-1b cq</fullName>
    </submittedName>
</protein>
<dbReference type="AlphaFoldDB" id="A0A1E1XPR5"/>
<proteinExistence type="evidence at transcript level"/>
<dbReference type="InterPro" id="IPR000477">
    <property type="entry name" value="RT_dom"/>
</dbReference>
<organism evidence="2">
    <name type="scientific">Amblyomma sculptum</name>
    <name type="common">Tick</name>
    <dbReference type="NCBI Taxonomy" id="1581419"/>
    <lineage>
        <taxon>Eukaryota</taxon>
        <taxon>Metazoa</taxon>
        <taxon>Ecdysozoa</taxon>
        <taxon>Arthropoda</taxon>
        <taxon>Chelicerata</taxon>
        <taxon>Arachnida</taxon>
        <taxon>Acari</taxon>
        <taxon>Parasitiformes</taxon>
        <taxon>Ixodida</taxon>
        <taxon>Ixodoidea</taxon>
        <taxon>Ixodidae</taxon>
        <taxon>Amblyomminae</taxon>
        <taxon>Amblyomma</taxon>
    </lineage>
</organism>
<evidence type="ECO:0000259" key="1">
    <source>
        <dbReference type="PROSITE" id="PS50878"/>
    </source>
</evidence>
<reference evidence="2" key="2">
    <citation type="journal article" date="2017" name="Front. Cell. Infect. Microbiol.">
        <title>Analysis of the Salivary Gland Transcriptome of Unfed and Partially Fed Amblyomma sculptum Ticks and Descriptive Proteome of the Saliva.</title>
        <authorList>
            <person name="Esteves E."/>
            <person name="Maruyama S.R."/>
            <person name="Kawahara R."/>
            <person name="Fujita A."/>
            <person name="Martins L.A."/>
            <person name="Righi A.A."/>
            <person name="Costa F.B."/>
            <person name="Palmisano G."/>
            <person name="Labruna M.B."/>
            <person name="Sa-Nunes A."/>
            <person name="Ribeiro J.M.C."/>
            <person name="Fogaca A.C."/>
        </authorList>
    </citation>
    <scope>NUCLEOTIDE SEQUENCE</scope>
</reference>